<accession>A0A6M0K3L9</accession>
<comment type="caution">
    <text evidence="7">The sequence shown here is derived from an EMBL/GenBank/DDBJ whole genome shotgun (WGS) entry which is preliminary data.</text>
</comment>
<dbReference type="InterPro" id="IPR013655">
    <property type="entry name" value="PAS_fold_3"/>
</dbReference>
<dbReference type="SUPFAM" id="SSF52172">
    <property type="entry name" value="CheY-like"/>
    <property type="match status" value="1"/>
</dbReference>
<dbReference type="PROSITE" id="PS50110">
    <property type="entry name" value="RESPONSE_REGULATORY"/>
    <property type="match status" value="1"/>
</dbReference>
<name>A0A6M0K3L9_9GAMM</name>
<proteinExistence type="predicted"/>
<dbReference type="SUPFAM" id="SSF55785">
    <property type="entry name" value="PYP-like sensor domain (PAS domain)"/>
    <property type="match status" value="1"/>
</dbReference>
<dbReference type="Proteomes" id="UP000483379">
    <property type="component" value="Unassembled WGS sequence"/>
</dbReference>
<dbReference type="AlphaFoldDB" id="A0A6M0K3L9"/>
<dbReference type="PANTHER" id="PTHR43047">
    <property type="entry name" value="TWO-COMPONENT HISTIDINE PROTEIN KINASE"/>
    <property type="match status" value="1"/>
</dbReference>
<organism evidence="7 8">
    <name type="scientific">Thiorhodococcus minor</name>
    <dbReference type="NCBI Taxonomy" id="57489"/>
    <lineage>
        <taxon>Bacteria</taxon>
        <taxon>Pseudomonadati</taxon>
        <taxon>Pseudomonadota</taxon>
        <taxon>Gammaproteobacteria</taxon>
        <taxon>Chromatiales</taxon>
        <taxon>Chromatiaceae</taxon>
        <taxon>Thiorhodococcus</taxon>
    </lineage>
</organism>
<evidence type="ECO:0000256" key="5">
    <source>
        <dbReference type="PROSITE-ProRule" id="PRU00169"/>
    </source>
</evidence>
<dbReference type="GO" id="GO:0009927">
    <property type="term" value="F:histidine phosphotransfer kinase activity"/>
    <property type="evidence" value="ECO:0007669"/>
    <property type="project" value="TreeGrafter"/>
</dbReference>
<keyword evidence="3" id="KW-0808">Transferase</keyword>
<dbReference type="EMBL" id="JAAIJQ010000086">
    <property type="protein sequence ID" value="NEV64366.1"/>
    <property type="molecule type" value="Genomic_DNA"/>
</dbReference>
<dbReference type="RefSeq" id="WP_164455039.1">
    <property type="nucleotide sequence ID" value="NZ_JAAIJQ010000086.1"/>
</dbReference>
<dbReference type="InterPro" id="IPR011006">
    <property type="entry name" value="CheY-like_superfamily"/>
</dbReference>
<dbReference type="Gene3D" id="3.40.50.2300">
    <property type="match status" value="1"/>
</dbReference>
<feature type="domain" description="Response regulatory" evidence="6">
    <location>
        <begin position="418"/>
        <end position="529"/>
    </location>
</feature>
<dbReference type="GO" id="GO:0000155">
    <property type="term" value="F:phosphorelay sensor kinase activity"/>
    <property type="evidence" value="ECO:0007669"/>
    <property type="project" value="InterPro"/>
</dbReference>
<dbReference type="InterPro" id="IPR035965">
    <property type="entry name" value="PAS-like_dom_sf"/>
</dbReference>
<keyword evidence="5" id="KW-0597">Phosphoprotein</keyword>
<dbReference type="EC" id="2.7.13.3" evidence="2"/>
<protein>
    <recommendedName>
        <fullName evidence="2">histidine kinase</fullName>
        <ecNumber evidence="2">2.7.13.3</ecNumber>
    </recommendedName>
</protein>
<sequence>MNILDLDDEWGGSPKGRIAAETPVGEALRLACDMVWDWDLTPGGVMLCRCFGTELPRCLGAATRELGSDWCLRIHPDDLAAREALIARCIQGSMTAFSADYRARCNEAGWRWLLELGIVRAGEAGAITRLSGLAVDVTESAFSSPLALASAAGGNPQRIADASRDSAAGLHALATALLPELRSPLSPMRNALELLQDMGANEATLGAARDIIDRRLAEIAQLFRRSPHPAPYPAPLQGDACAQWAAVDLEQTLRQALEAVCPKALQDDWISARDRASGRLSVKGDSVQLSQAFASLIGTLGEGTLDQVGVDIGIEGSESEILVSLSLSDGDRAPEPLPDTIGLGASPAGQKRSAAAFDAELLLPRRLVALHGGRVDSSPGSPADRREVRVWLPRLLQNVDCRSVETIASSAEAEGRRRVLVADDNDEVVDSLALLLDLRGYEVKAAQNGLEAVRIAESWQPDVILLDIGMPGLDGYEACQRIRAIRPDGDLRIFALTGWAGGDDVAGFDGYLLKPVEADVLVRRIEEATRSLRDG</sequence>
<dbReference type="GO" id="GO:0005886">
    <property type="term" value="C:plasma membrane"/>
    <property type="evidence" value="ECO:0007669"/>
    <property type="project" value="TreeGrafter"/>
</dbReference>
<keyword evidence="4" id="KW-0418">Kinase</keyword>
<evidence type="ECO:0000313" key="8">
    <source>
        <dbReference type="Proteomes" id="UP000483379"/>
    </source>
</evidence>
<dbReference type="Gene3D" id="3.30.450.20">
    <property type="entry name" value="PAS domain"/>
    <property type="match status" value="1"/>
</dbReference>
<evidence type="ECO:0000256" key="1">
    <source>
        <dbReference type="ARBA" id="ARBA00000085"/>
    </source>
</evidence>
<dbReference type="InterPro" id="IPR003661">
    <property type="entry name" value="HisK_dim/P_dom"/>
</dbReference>
<dbReference type="SMART" id="SM00448">
    <property type="entry name" value="REC"/>
    <property type="match status" value="1"/>
</dbReference>
<dbReference type="Pfam" id="PF08447">
    <property type="entry name" value="PAS_3"/>
    <property type="match status" value="1"/>
</dbReference>
<dbReference type="InterPro" id="IPR001789">
    <property type="entry name" value="Sig_transdc_resp-reg_receiver"/>
</dbReference>
<reference evidence="7 8" key="1">
    <citation type="submission" date="2020-02" db="EMBL/GenBank/DDBJ databases">
        <title>Genome sequences of Thiorhodococcus mannitoliphagus and Thiorhodococcus minor, purple sulfur photosynthetic bacteria in the gammaproteobacterial family, Chromatiaceae.</title>
        <authorList>
            <person name="Aviles F.A."/>
            <person name="Meyer T.E."/>
            <person name="Kyndt J.A."/>
        </authorList>
    </citation>
    <scope>NUCLEOTIDE SEQUENCE [LARGE SCALE GENOMIC DNA]</scope>
    <source>
        <strain evidence="7 8">DSM 11518</strain>
    </source>
</reference>
<feature type="modified residue" description="4-aspartylphosphate" evidence="5">
    <location>
        <position position="467"/>
    </location>
</feature>
<dbReference type="Pfam" id="PF00072">
    <property type="entry name" value="Response_reg"/>
    <property type="match status" value="1"/>
</dbReference>
<evidence type="ECO:0000259" key="6">
    <source>
        <dbReference type="PROSITE" id="PS50110"/>
    </source>
</evidence>
<dbReference type="CDD" id="cd00082">
    <property type="entry name" value="HisKA"/>
    <property type="match status" value="1"/>
</dbReference>
<evidence type="ECO:0000256" key="3">
    <source>
        <dbReference type="ARBA" id="ARBA00022679"/>
    </source>
</evidence>
<comment type="catalytic activity">
    <reaction evidence="1">
        <text>ATP + protein L-histidine = ADP + protein N-phospho-L-histidine.</text>
        <dbReference type="EC" id="2.7.13.3"/>
    </reaction>
</comment>
<dbReference type="PANTHER" id="PTHR43047:SF72">
    <property type="entry name" value="OSMOSENSING HISTIDINE PROTEIN KINASE SLN1"/>
    <property type="match status" value="1"/>
</dbReference>
<gene>
    <name evidence="7" type="ORF">G3446_21200</name>
</gene>
<keyword evidence="8" id="KW-1185">Reference proteome</keyword>
<evidence type="ECO:0000256" key="2">
    <source>
        <dbReference type="ARBA" id="ARBA00012438"/>
    </source>
</evidence>
<evidence type="ECO:0000256" key="4">
    <source>
        <dbReference type="ARBA" id="ARBA00022777"/>
    </source>
</evidence>
<evidence type="ECO:0000313" key="7">
    <source>
        <dbReference type="EMBL" id="NEV64366.1"/>
    </source>
</evidence>